<accession>A0A699U3Y4</accession>
<evidence type="ECO:0000256" key="1">
    <source>
        <dbReference type="SAM" id="MobiDB-lite"/>
    </source>
</evidence>
<name>A0A699U3Y4_TANCI</name>
<evidence type="ECO:0000313" key="2">
    <source>
        <dbReference type="EMBL" id="GFD16056.1"/>
    </source>
</evidence>
<gene>
    <name evidence="2" type="ORF">Tci_888025</name>
</gene>
<feature type="compositionally biased region" description="Basic and acidic residues" evidence="1">
    <location>
        <begin position="33"/>
        <end position="88"/>
    </location>
</feature>
<organism evidence="2">
    <name type="scientific">Tanacetum cinerariifolium</name>
    <name type="common">Dalmatian daisy</name>
    <name type="synonym">Chrysanthemum cinerariifolium</name>
    <dbReference type="NCBI Taxonomy" id="118510"/>
    <lineage>
        <taxon>Eukaryota</taxon>
        <taxon>Viridiplantae</taxon>
        <taxon>Streptophyta</taxon>
        <taxon>Embryophyta</taxon>
        <taxon>Tracheophyta</taxon>
        <taxon>Spermatophyta</taxon>
        <taxon>Magnoliopsida</taxon>
        <taxon>eudicotyledons</taxon>
        <taxon>Gunneridae</taxon>
        <taxon>Pentapetalae</taxon>
        <taxon>asterids</taxon>
        <taxon>campanulids</taxon>
        <taxon>Asterales</taxon>
        <taxon>Asteraceae</taxon>
        <taxon>Asteroideae</taxon>
        <taxon>Anthemideae</taxon>
        <taxon>Anthemidinae</taxon>
        <taxon>Tanacetum</taxon>
    </lineage>
</organism>
<feature type="non-terminal residue" evidence="2">
    <location>
        <position position="1"/>
    </location>
</feature>
<reference evidence="2" key="1">
    <citation type="journal article" date="2019" name="Sci. Rep.">
        <title>Draft genome of Tanacetum cinerariifolium, the natural source of mosquito coil.</title>
        <authorList>
            <person name="Yamashiro T."/>
            <person name="Shiraishi A."/>
            <person name="Satake H."/>
            <person name="Nakayama K."/>
        </authorList>
    </citation>
    <scope>NUCLEOTIDE SEQUENCE</scope>
</reference>
<feature type="region of interest" description="Disordered" evidence="1">
    <location>
        <begin position="24"/>
        <end position="89"/>
    </location>
</feature>
<protein>
    <submittedName>
        <fullName evidence="2">Uncharacterized protein</fullName>
    </submittedName>
</protein>
<comment type="caution">
    <text evidence="2">The sequence shown here is derived from an EMBL/GenBank/DDBJ whole genome shotgun (WGS) entry which is preliminary data.</text>
</comment>
<sequence length="163" mass="18285">IFKQHTKCLGEGSSMVYDILDNLDEPSDSSSLESKDEKRFLTTDDEACQKKFDDERKTTDDSKKAKDAKDVDEQAREEQAMDEQDRIKQVGKGQAKVSVLEPQVETHVVQLLSSSLTLSSAKYVNQFINDNPDVSLTDVLKEPVEAEVQSMVDVPNHQENPPV</sequence>
<dbReference type="AlphaFoldDB" id="A0A699U3Y4"/>
<proteinExistence type="predicted"/>
<dbReference type="EMBL" id="BKCJ011290759">
    <property type="protein sequence ID" value="GFD16056.1"/>
    <property type="molecule type" value="Genomic_DNA"/>
</dbReference>